<dbReference type="STRING" id="51351.M4FA84"/>
<dbReference type="HOGENOM" id="CLU_916302_0_0_1"/>
<dbReference type="OMA" id="WLHNIND"/>
<dbReference type="SMR" id="M4FA84"/>
<reference evidence="2 3" key="1">
    <citation type="journal article" date="2011" name="Nat. Genet.">
        <title>The genome of the mesopolyploid crop species Brassica rapa.</title>
        <authorList>
            <consortium name="Brassica rapa Genome Sequencing Project Consortium"/>
            <person name="Wang X."/>
            <person name="Wang H."/>
            <person name="Wang J."/>
            <person name="Sun R."/>
            <person name="Wu J."/>
            <person name="Liu S."/>
            <person name="Bai Y."/>
            <person name="Mun J.H."/>
            <person name="Bancroft I."/>
            <person name="Cheng F."/>
            <person name="Huang S."/>
            <person name="Li X."/>
            <person name="Hua W."/>
            <person name="Wang J."/>
            <person name="Wang X."/>
            <person name="Freeling M."/>
            <person name="Pires J.C."/>
            <person name="Paterson A.H."/>
            <person name="Chalhoub B."/>
            <person name="Wang B."/>
            <person name="Hayward A."/>
            <person name="Sharpe A.G."/>
            <person name="Park B.S."/>
            <person name="Weisshaar B."/>
            <person name="Liu B."/>
            <person name="Li B."/>
            <person name="Liu B."/>
            <person name="Tong C."/>
            <person name="Song C."/>
            <person name="Duran C."/>
            <person name="Peng C."/>
            <person name="Geng C."/>
            <person name="Koh C."/>
            <person name="Lin C."/>
            <person name="Edwards D."/>
            <person name="Mu D."/>
            <person name="Shen D."/>
            <person name="Soumpourou E."/>
            <person name="Li F."/>
            <person name="Fraser F."/>
            <person name="Conant G."/>
            <person name="Lassalle G."/>
            <person name="King G.J."/>
            <person name="Bonnema G."/>
            <person name="Tang H."/>
            <person name="Wang H."/>
            <person name="Belcram H."/>
            <person name="Zhou H."/>
            <person name="Hirakawa H."/>
            <person name="Abe H."/>
            <person name="Guo H."/>
            <person name="Wang H."/>
            <person name="Jin H."/>
            <person name="Parkin I.A."/>
            <person name="Batley J."/>
            <person name="Kim J.S."/>
            <person name="Just J."/>
            <person name="Li J."/>
            <person name="Xu J."/>
            <person name="Deng J."/>
            <person name="Kim J.A."/>
            <person name="Li J."/>
            <person name="Yu J."/>
            <person name="Meng J."/>
            <person name="Wang J."/>
            <person name="Min J."/>
            <person name="Poulain J."/>
            <person name="Wang J."/>
            <person name="Hatakeyama K."/>
            <person name="Wu K."/>
            <person name="Wang L."/>
            <person name="Fang L."/>
            <person name="Trick M."/>
            <person name="Links M.G."/>
            <person name="Zhao M."/>
            <person name="Jin M."/>
            <person name="Ramchiary N."/>
            <person name="Drou N."/>
            <person name="Berkman P.J."/>
            <person name="Cai Q."/>
            <person name="Huang Q."/>
            <person name="Li R."/>
            <person name="Tabata S."/>
            <person name="Cheng S."/>
            <person name="Zhang S."/>
            <person name="Zhang S."/>
            <person name="Huang S."/>
            <person name="Sato S."/>
            <person name="Sun S."/>
            <person name="Kwon S.J."/>
            <person name="Choi S.R."/>
            <person name="Lee T.H."/>
            <person name="Fan W."/>
            <person name="Zhao X."/>
            <person name="Tan X."/>
            <person name="Xu X."/>
            <person name="Wang Y."/>
            <person name="Qiu Y."/>
            <person name="Yin Y."/>
            <person name="Li Y."/>
            <person name="Du Y."/>
            <person name="Liao Y."/>
            <person name="Lim Y."/>
            <person name="Narusaka Y."/>
            <person name="Wang Y."/>
            <person name="Wang Z."/>
            <person name="Li Z."/>
            <person name="Wang Z."/>
            <person name="Xiong Z."/>
            <person name="Zhang Z."/>
        </authorList>
    </citation>
    <scope>NUCLEOTIDE SEQUENCE [LARGE SCALE GENOMIC DNA]</scope>
    <source>
        <strain evidence="2 3">cv. Chiifu-401-42</strain>
    </source>
</reference>
<name>M4FA84_BRACM</name>
<protein>
    <recommendedName>
        <fullName evidence="1">F-box associated beta-propeller type 1 domain-containing protein</fullName>
    </recommendedName>
</protein>
<feature type="domain" description="F-box associated beta-propeller type 1" evidence="1">
    <location>
        <begin position="101"/>
        <end position="207"/>
    </location>
</feature>
<evidence type="ECO:0000313" key="3">
    <source>
        <dbReference type="Proteomes" id="UP000011750"/>
    </source>
</evidence>
<dbReference type="Pfam" id="PF07734">
    <property type="entry name" value="FBA_1"/>
    <property type="match status" value="1"/>
</dbReference>
<keyword evidence="3" id="KW-1185">Reference proteome</keyword>
<evidence type="ECO:0000259" key="1">
    <source>
        <dbReference type="Pfam" id="PF07734"/>
    </source>
</evidence>
<reference evidence="2" key="3">
    <citation type="submission" date="2023-03" db="UniProtKB">
        <authorList>
            <consortium name="EnsemblPlants"/>
        </authorList>
    </citation>
    <scope>IDENTIFICATION</scope>
    <source>
        <strain evidence="2">cv. Chiifu-401-42</strain>
    </source>
</reference>
<dbReference type="EnsemblPlants" id="Bra037998.1">
    <property type="protein sequence ID" value="Bra037998.1-P"/>
    <property type="gene ID" value="Bra037998"/>
</dbReference>
<sequence>MFNLRRIASSSGSLHHLWKREMRTVVAPFSSYAAEFNPNRKITTPAFVVRSPPAAVKSCVFGKIKPFTGETLDFITREEEKKGVHLTKEDLVDWAKLWLHNINDNNTSSCEVFYFGAKQWRQVNPPRPDHRIEPDREPVFANGWLYWFCQDKTKLVAFDLHMETFQVVPNPSSPSSSVVEMHLGCIDDDRRLIWVSERNKDGMQHVWRLTNHNTGGALLKMGNIMFSFALNKIIWIESLPHPSSHLRLEAVSKKGSNEAMLAVPFSHCLFQFQQPNLLTSISYPSPRPFNSVIRPYFPSFASPL</sequence>
<dbReference type="Proteomes" id="UP000011750">
    <property type="component" value="Chromosome A06"/>
</dbReference>
<proteinExistence type="predicted"/>
<dbReference type="InterPro" id="IPR006527">
    <property type="entry name" value="F-box-assoc_dom_typ1"/>
</dbReference>
<evidence type="ECO:0000313" key="2">
    <source>
        <dbReference type="EnsemblPlants" id="Bra037998.1-P"/>
    </source>
</evidence>
<dbReference type="InParanoid" id="M4FA84"/>
<dbReference type="AlphaFoldDB" id="M4FA84"/>
<organism evidence="2 3">
    <name type="scientific">Brassica campestris</name>
    <name type="common">Field mustard</name>
    <dbReference type="NCBI Taxonomy" id="3711"/>
    <lineage>
        <taxon>Eukaryota</taxon>
        <taxon>Viridiplantae</taxon>
        <taxon>Streptophyta</taxon>
        <taxon>Embryophyta</taxon>
        <taxon>Tracheophyta</taxon>
        <taxon>Spermatophyta</taxon>
        <taxon>Magnoliopsida</taxon>
        <taxon>eudicotyledons</taxon>
        <taxon>Gunneridae</taxon>
        <taxon>Pentapetalae</taxon>
        <taxon>rosids</taxon>
        <taxon>malvids</taxon>
        <taxon>Brassicales</taxon>
        <taxon>Brassicaceae</taxon>
        <taxon>Brassiceae</taxon>
        <taxon>Brassica</taxon>
    </lineage>
</organism>
<dbReference type="Gramene" id="Bra037998.1">
    <property type="protein sequence ID" value="Bra037998.1-P"/>
    <property type="gene ID" value="Bra037998"/>
</dbReference>
<reference evidence="2 3" key="2">
    <citation type="journal article" date="2018" name="Hortic Res">
        <title>Improved Brassica rapa reference genome by single-molecule sequencing and chromosome conformation capture technologies.</title>
        <authorList>
            <person name="Zhang L."/>
            <person name="Cai X."/>
            <person name="Wu J."/>
            <person name="Liu M."/>
            <person name="Grob S."/>
            <person name="Cheng F."/>
            <person name="Liang J."/>
            <person name="Cai C."/>
            <person name="Liu Z."/>
            <person name="Liu B."/>
            <person name="Wang F."/>
            <person name="Li S."/>
            <person name="Liu F."/>
            <person name="Li X."/>
            <person name="Cheng L."/>
            <person name="Yang W."/>
            <person name="Li M.H."/>
            <person name="Grossniklaus U."/>
            <person name="Zheng H."/>
            <person name="Wang X."/>
        </authorList>
    </citation>
    <scope>NUCLEOTIDE SEQUENCE [LARGE SCALE GENOMIC DNA]</scope>
    <source>
        <strain evidence="2 3">cv. Chiifu-401-42</strain>
    </source>
</reference>
<accession>M4FA84</accession>